<sequence>CLRQGCQKVVVTLGKGSRLGKAAAVCYIRDAENEYIIESKPGHRRVDTTGAGDAFAAGFLYGLVKGKGLRECGLLGDIVAQFSISKMGARQGLPTLNKLAQRYRELYNQQL</sequence>
<dbReference type="InterPro" id="IPR002173">
    <property type="entry name" value="Carboh/pur_kinase_PfkB_CS"/>
</dbReference>
<keyword evidence="3" id="KW-0418">Kinase</keyword>
<dbReference type="AlphaFoldDB" id="X1LRW2"/>
<dbReference type="PANTHER" id="PTHR43320:SF3">
    <property type="entry name" value="CARBOHYDRATE KINASE PFKB DOMAIN-CONTAINING PROTEIN"/>
    <property type="match status" value="1"/>
</dbReference>
<evidence type="ECO:0000256" key="2">
    <source>
        <dbReference type="ARBA" id="ARBA00022679"/>
    </source>
</evidence>
<dbReference type="PANTHER" id="PTHR43320">
    <property type="entry name" value="SUGAR KINASE"/>
    <property type="match status" value="1"/>
</dbReference>
<evidence type="ECO:0000313" key="5">
    <source>
        <dbReference type="EMBL" id="GAI08531.1"/>
    </source>
</evidence>
<dbReference type="InterPro" id="IPR029056">
    <property type="entry name" value="Ribokinase-like"/>
</dbReference>
<dbReference type="EMBL" id="BARV01007477">
    <property type="protein sequence ID" value="GAI08531.1"/>
    <property type="molecule type" value="Genomic_DNA"/>
</dbReference>
<proteinExistence type="inferred from homology"/>
<gene>
    <name evidence="5" type="ORF">S06H3_15219</name>
</gene>
<keyword evidence="2" id="KW-0808">Transferase</keyword>
<name>X1LRW2_9ZZZZ</name>
<feature type="domain" description="Carbohydrate kinase PfkB" evidence="4">
    <location>
        <begin position="4"/>
        <end position="95"/>
    </location>
</feature>
<comment type="caution">
    <text evidence="5">The sequence shown here is derived from an EMBL/GenBank/DDBJ whole genome shotgun (WGS) entry which is preliminary data.</text>
</comment>
<evidence type="ECO:0000256" key="1">
    <source>
        <dbReference type="ARBA" id="ARBA00010688"/>
    </source>
</evidence>
<evidence type="ECO:0000256" key="3">
    <source>
        <dbReference type="ARBA" id="ARBA00022777"/>
    </source>
</evidence>
<dbReference type="Gene3D" id="3.40.1190.20">
    <property type="match status" value="1"/>
</dbReference>
<dbReference type="PROSITE" id="PS00584">
    <property type="entry name" value="PFKB_KINASES_2"/>
    <property type="match status" value="1"/>
</dbReference>
<dbReference type="InterPro" id="IPR052700">
    <property type="entry name" value="Carb_kinase_PfkB-like"/>
</dbReference>
<dbReference type="InterPro" id="IPR011611">
    <property type="entry name" value="PfkB_dom"/>
</dbReference>
<organism evidence="5">
    <name type="scientific">marine sediment metagenome</name>
    <dbReference type="NCBI Taxonomy" id="412755"/>
    <lineage>
        <taxon>unclassified sequences</taxon>
        <taxon>metagenomes</taxon>
        <taxon>ecological metagenomes</taxon>
    </lineage>
</organism>
<dbReference type="Pfam" id="PF00294">
    <property type="entry name" value="PfkB"/>
    <property type="match status" value="1"/>
</dbReference>
<accession>X1LRW2</accession>
<dbReference type="GO" id="GO:0016301">
    <property type="term" value="F:kinase activity"/>
    <property type="evidence" value="ECO:0007669"/>
    <property type="project" value="UniProtKB-KW"/>
</dbReference>
<evidence type="ECO:0000259" key="4">
    <source>
        <dbReference type="Pfam" id="PF00294"/>
    </source>
</evidence>
<protein>
    <recommendedName>
        <fullName evidence="4">Carbohydrate kinase PfkB domain-containing protein</fullName>
    </recommendedName>
</protein>
<comment type="similarity">
    <text evidence="1">Belongs to the carbohydrate kinase PfkB family.</text>
</comment>
<feature type="non-terminal residue" evidence="5">
    <location>
        <position position="1"/>
    </location>
</feature>
<reference evidence="5" key="1">
    <citation type="journal article" date="2014" name="Front. Microbiol.">
        <title>High frequency of phylogenetically diverse reductive dehalogenase-homologous genes in deep subseafloor sedimentary metagenomes.</title>
        <authorList>
            <person name="Kawai M."/>
            <person name="Futagami T."/>
            <person name="Toyoda A."/>
            <person name="Takaki Y."/>
            <person name="Nishi S."/>
            <person name="Hori S."/>
            <person name="Arai W."/>
            <person name="Tsubouchi T."/>
            <person name="Morono Y."/>
            <person name="Uchiyama I."/>
            <person name="Ito T."/>
            <person name="Fujiyama A."/>
            <person name="Inagaki F."/>
            <person name="Takami H."/>
        </authorList>
    </citation>
    <scope>NUCLEOTIDE SEQUENCE</scope>
    <source>
        <strain evidence="5">Expedition CK06-06</strain>
    </source>
</reference>
<dbReference type="SUPFAM" id="SSF53613">
    <property type="entry name" value="Ribokinase-like"/>
    <property type="match status" value="1"/>
</dbReference>